<reference evidence="2" key="1">
    <citation type="submission" date="2020-09" db="EMBL/GenBank/DDBJ databases">
        <title>Pelobacter alkaliphilus sp. nov., a novel anaerobic arsenate-reducing bacterium from terrestrial mud volcano.</title>
        <authorList>
            <person name="Khomyakova M.A."/>
            <person name="Merkel A.Y."/>
            <person name="Slobodkin A.I."/>
        </authorList>
    </citation>
    <scope>NUCLEOTIDE SEQUENCE</scope>
    <source>
        <strain evidence="2">M08fum</strain>
    </source>
</reference>
<organism evidence="2 3">
    <name type="scientific">Pelovirga terrestris</name>
    <dbReference type="NCBI Taxonomy" id="2771352"/>
    <lineage>
        <taxon>Bacteria</taxon>
        <taxon>Pseudomonadati</taxon>
        <taxon>Thermodesulfobacteriota</taxon>
        <taxon>Desulfuromonadia</taxon>
        <taxon>Geobacterales</taxon>
        <taxon>Geobacteraceae</taxon>
        <taxon>Pelovirga</taxon>
    </lineage>
</organism>
<dbReference type="Pfam" id="PF07963">
    <property type="entry name" value="N_methyl"/>
    <property type="match status" value="1"/>
</dbReference>
<dbReference type="RefSeq" id="WP_191155055.1">
    <property type="nucleotide sequence ID" value="NZ_JACWUN010000007.1"/>
</dbReference>
<feature type="transmembrane region" description="Helical" evidence="1">
    <location>
        <begin position="20"/>
        <end position="39"/>
    </location>
</feature>
<protein>
    <submittedName>
        <fullName evidence="2">Prepilin-type N-terminal cleavage/methylation domain-containing protein</fullName>
    </submittedName>
</protein>
<sequence>MPILPTGTSNNRQGFTLVELVVVIVILGLIGAISVPLLFNRLGSDERSTLRRIVGTVKELYNEATLTRDVHQLEFDLDRNTIKAYRLRSVAVDRVEKEPFRREIELAPLTIQQIEVEGQGSFRSGQVTVRIFPLGWMEQTRLHLRYGDGTDIQLIFSPLTGTTRIEEAENRVR</sequence>
<evidence type="ECO:0000313" key="3">
    <source>
        <dbReference type="Proteomes" id="UP000632828"/>
    </source>
</evidence>
<evidence type="ECO:0000313" key="2">
    <source>
        <dbReference type="EMBL" id="MBD1400483.1"/>
    </source>
</evidence>
<keyword evidence="1" id="KW-0472">Membrane</keyword>
<dbReference type="InterPro" id="IPR012902">
    <property type="entry name" value="N_methyl_site"/>
</dbReference>
<dbReference type="PROSITE" id="PS00409">
    <property type="entry name" value="PROKAR_NTER_METHYL"/>
    <property type="match status" value="1"/>
</dbReference>
<proteinExistence type="predicted"/>
<dbReference type="Proteomes" id="UP000632828">
    <property type="component" value="Unassembled WGS sequence"/>
</dbReference>
<dbReference type="SUPFAM" id="SSF54523">
    <property type="entry name" value="Pili subunits"/>
    <property type="match status" value="1"/>
</dbReference>
<dbReference type="EMBL" id="JACWUN010000007">
    <property type="protein sequence ID" value="MBD1400483.1"/>
    <property type="molecule type" value="Genomic_DNA"/>
</dbReference>
<dbReference type="NCBIfam" id="TIGR02532">
    <property type="entry name" value="IV_pilin_GFxxxE"/>
    <property type="match status" value="1"/>
</dbReference>
<evidence type="ECO:0000256" key="1">
    <source>
        <dbReference type="SAM" id="Phobius"/>
    </source>
</evidence>
<keyword evidence="1" id="KW-1133">Transmembrane helix</keyword>
<dbReference type="AlphaFoldDB" id="A0A8J6UGW3"/>
<dbReference type="Gene3D" id="3.30.700.10">
    <property type="entry name" value="Glycoprotein, Type 4 Pilin"/>
    <property type="match status" value="1"/>
</dbReference>
<gene>
    <name evidence="2" type="ORF">ICT70_07350</name>
</gene>
<keyword evidence="1" id="KW-0812">Transmembrane</keyword>
<dbReference type="InterPro" id="IPR045584">
    <property type="entry name" value="Pilin-like"/>
</dbReference>
<accession>A0A8J6UGW3</accession>
<keyword evidence="3" id="KW-1185">Reference proteome</keyword>
<comment type="caution">
    <text evidence="2">The sequence shown here is derived from an EMBL/GenBank/DDBJ whole genome shotgun (WGS) entry which is preliminary data.</text>
</comment>
<name>A0A8J6UGW3_9BACT</name>